<gene>
    <name evidence="2" type="ORF">AABB81_09005</name>
</gene>
<dbReference type="RefSeq" id="WP_342160051.1">
    <property type="nucleotide sequence ID" value="NZ_JBCDNA010000002.1"/>
</dbReference>
<keyword evidence="3" id="KW-1185">Reference proteome</keyword>
<feature type="region of interest" description="Disordered" evidence="1">
    <location>
        <begin position="40"/>
        <end position="95"/>
    </location>
</feature>
<evidence type="ECO:0000313" key="2">
    <source>
        <dbReference type="EMBL" id="MEL4456029.1"/>
    </source>
</evidence>
<feature type="compositionally biased region" description="Basic and acidic residues" evidence="1">
    <location>
        <begin position="118"/>
        <end position="167"/>
    </location>
</feature>
<feature type="compositionally biased region" description="Acidic residues" evidence="1">
    <location>
        <begin position="57"/>
        <end position="82"/>
    </location>
</feature>
<dbReference type="EMBL" id="JBCDNA010000002">
    <property type="protein sequence ID" value="MEL4456029.1"/>
    <property type="molecule type" value="Genomic_DNA"/>
</dbReference>
<comment type="caution">
    <text evidence="2">The sequence shown here is derived from an EMBL/GenBank/DDBJ whole genome shotgun (WGS) entry which is preliminary data.</text>
</comment>
<protein>
    <submittedName>
        <fullName evidence="2">Energy transducer TonB</fullName>
    </submittedName>
</protein>
<reference evidence="2 3" key="1">
    <citation type="submission" date="2024-04" db="EMBL/GenBank/DDBJ databases">
        <title>whole genome sequencing of Lutimonas vermicola strain IMCC1616.</title>
        <authorList>
            <person name="Bae S.S."/>
        </authorList>
    </citation>
    <scope>NUCLEOTIDE SEQUENCE [LARGE SCALE GENOMIC DNA]</scope>
    <source>
        <strain evidence="2 3">IMCC1616</strain>
    </source>
</reference>
<dbReference type="Proteomes" id="UP001474120">
    <property type="component" value="Unassembled WGS sequence"/>
</dbReference>
<accession>A0ABU9L310</accession>
<organism evidence="2 3">
    <name type="scientific">Lutimonas vermicola</name>
    <dbReference type="NCBI Taxonomy" id="414288"/>
    <lineage>
        <taxon>Bacteria</taxon>
        <taxon>Pseudomonadati</taxon>
        <taxon>Bacteroidota</taxon>
        <taxon>Flavobacteriia</taxon>
        <taxon>Flavobacteriales</taxon>
        <taxon>Flavobacteriaceae</taxon>
        <taxon>Lutimonas</taxon>
    </lineage>
</organism>
<sequence>MTSVIAVLILLLMFVFGLTYLDPPEEFGIAVNFGTTDYGSGNQQPTEALKPAAQSEPETENTEQPTEEVAEEVAEEVQEEAIEPSAAPEETSEEVITQANEEAIAIKKKEEAKKREEAEAKAEAKRQAEAKRKAEAERQAEIERKRVAEAKRIAEEKAAQEAKRKSIDAMIGGISDSNGKADGGEGNDNQAGDKGKVTGDPNASGYYGIGGDGSGGNYRLGNRNALNKPKPEYDCNEEGKVVVSISVDQSGRVIAAEPGVKGTTNSAQCLLNRAKEAALKTKFNADSKAPVKQMGAIIYNFSLSE</sequence>
<proteinExistence type="predicted"/>
<evidence type="ECO:0000313" key="3">
    <source>
        <dbReference type="Proteomes" id="UP001474120"/>
    </source>
</evidence>
<evidence type="ECO:0000256" key="1">
    <source>
        <dbReference type="SAM" id="MobiDB-lite"/>
    </source>
</evidence>
<name>A0ABU9L310_9FLAO</name>
<feature type="region of interest" description="Disordered" evidence="1">
    <location>
        <begin position="118"/>
        <end position="200"/>
    </location>
</feature>